<dbReference type="GO" id="GO:0004519">
    <property type="term" value="F:endonuclease activity"/>
    <property type="evidence" value="ECO:0007669"/>
    <property type="project" value="UniProtKB-KW"/>
</dbReference>
<reference evidence="8 9" key="1">
    <citation type="submission" date="2020-02" db="EMBL/GenBank/DDBJ databases">
        <authorList>
            <person name="Ferguson B K."/>
        </authorList>
    </citation>
    <scope>NUCLEOTIDE SEQUENCE [LARGE SCALE GENOMIC DNA]</scope>
</reference>
<dbReference type="GO" id="GO:0042575">
    <property type="term" value="C:DNA polymerase complex"/>
    <property type="evidence" value="ECO:0007669"/>
    <property type="project" value="UniProtKB-ARBA"/>
</dbReference>
<dbReference type="GO" id="GO:0003964">
    <property type="term" value="F:RNA-directed DNA polymerase activity"/>
    <property type="evidence" value="ECO:0007669"/>
    <property type="project" value="UniProtKB-KW"/>
</dbReference>
<gene>
    <name evidence="8" type="ORF">TBRA_LOCUS1294</name>
</gene>
<evidence type="ECO:0000256" key="5">
    <source>
        <dbReference type="ARBA" id="ARBA00022801"/>
    </source>
</evidence>
<dbReference type="SUPFAM" id="SSF53098">
    <property type="entry name" value="Ribonuclease H-like"/>
    <property type="match status" value="1"/>
</dbReference>
<keyword evidence="4" id="KW-0255">Endonuclease</keyword>
<evidence type="ECO:0000259" key="7">
    <source>
        <dbReference type="PROSITE" id="PS50994"/>
    </source>
</evidence>
<evidence type="ECO:0000256" key="3">
    <source>
        <dbReference type="ARBA" id="ARBA00022722"/>
    </source>
</evidence>
<keyword evidence="6" id="KW-0695">RNA-directed DNA polymerase</keyword>
<name>A0A6H5HZC6_9HYME</name>
<keyword evidence="5" id="KW-0378">Hydrolase</keyword>
<protein>
    <recommendedName>
        <fullName evidence="7">Integrase catalytic domain-containing protein</fullName>
    </recommendedName>
</protein>
<evidence type="ECO:0000313" key="9">
    <source>
        <dbReference type="Proteomes" id="UP000479190"/>
    </source>
</evidence>
<dbReference type="Gene3D" id="3.30.420.10">
    <property type="entry name" value="Ribonuclease H-like superfamily/Ribonuclease H"/>
    <property type="match status" value="1"/>
</dbReference>
<keyword evidence="9" id="KW-1185">Reference proteome</keyword>
<dbReference type="InterPro" id="IPR036397">
    <property type="entry name" value="RNaseH_sf"/>
</dbReference>
<evidence type="ECO:0000256" key="1">
    <source>
        <dbReference type="ARBA" id="ARBA00022679"/>
    </source>
</evidence>
<dbReference type="Pfam" id="PF17917">
    <property type="entry name" value="RT_RNaseH"/>
    <property type="match status" value="1"/>
</dbReference>
<dbReference type="AlphaFoldDB" id="A0A6H5HZC6"/>
<dbReference type="InterPro" id="IPR050951">
    <property type="entry name" value="Retrovirus_Pol_polyprotein"/>
</dbReference>
<proteinExistence type="predicted"/>
<dbReference type="PANTHER" id="PTHR37984:SF5">
    <property type="entry name" value="PROTEIN NYNRIN-LIKE"/>
    <property type="match status" value="1"/>
</dbReference>
<dbReference type="OrthoDB" id="7697376at2759"/>
<dbReference type="EMBL" id="CADCXV010000283">
    <property type="protein sequence ID" value="CAB0029240.1"/>
    <property type="molecule type" value="Genomic_DNA"/>
</dbReference>
<dbReference type="Proteomes" id="UP000479190">
    <property type="component" value="Unassembled WGS sequence"/>
</dbReference>
<dbReference type="GO" id="GO:0003676">
    <property type="term" value="F:nucleic acid binding"/>
    <property type="evidence" value="ECO:0007669"/>
    <property type="project" value="InterPro"/>
</dbReference>
<dbReference type="GO" id="GO:0016787">
    <property type="term" value="F:hydrolase activity"/>
    <property type="evidence" value="ECO:0007669"/>
    <property type="project" value="UniProtKB-KW"/>
</dbReference>
<accession>A0A6H5HZC6</accession>
<dbReference type="InterPro" id="IPR012337">
    <property type="entry name" value="RNaseH-like_sf"/>
</dbReference>
<evidence type="ECO:0000313" key="8">
    <source>
        <dbReference type="EMBL" id="CAB0029240.1"/>
    </source>
</evidence>
<dbReference type="Pfam" id="PF00665">
    <property type="entry name" value="rve"/>
    <property type="match status" value="1"/>
</dbReference>
<dbReference type="CDD" id="cd09274">
    <property type="entry name" value="RNase_HI_RT_Ty3"/>
    <property type="match status" value="1"/>
</dbReference>
<keyword evidence="2" id="KW-0548">Nucleotidyltransferase</keyword>
<sequence length="390" mass="44095">MGLDRGATERVRSPEAGAHTGAGACEAGLHKAIHRADGRVGIRYWRKYDTSFRRRRAPDRCMLAACLQPPSVTTLRRKKECLALIWTIRKLRPYLEGYRFIAVTDHSALQYLKNLKDPTGRLARWALEMQQWDFEVVHRRGRVHELPDALSRAYEYSEALGEAEIAGVAEVDEEHAKLIVDVSKPTQGGGRTGEWKTDNFIDIVTTRSSIRSPTAKKGGSSSCPSRCANDKSQNKYLIVFQDLFTRWIELKPVQRATRKAVASALEELVLFRWETPEFLICDNGKEQVNKDVSEVLDAYGIRQVTTPAYWAAPNPVERSNRTLKTTIALFVGADHRDWDKHLHELRHAINTAVQSSTKVSPAFLNFGRHPRPVKSLRREWSKRPTSAAGG</sequence>
<keyword evidence="3" id="KW-0540">Nuclease</keyword>
<keyword evidence="1" id="KW-0808">Transferase</keyword>
<evidence type="ECO:0000256" key="4">
    <source>
        <dbReference type="ARBA" id="ARBA00022759"/>
    </source>
</evidence>
<dbReference type="InterPro" id="IPR041373">
    <property type="entry name" value="RT_RNaseH"/>
</dbReference>
<dbReference type="InterPro" id="IPR043502">
    <property type="entry name" value="DNA/RNA_pol_sf"/>
</dbReference>
<dbReference type="GO" id="GO:0015074">
    <property type="term" value="P:DNA integration"/>
    <property type="evidence" value="ECO:0007669"/>
    <property type="project" value="InterPro"/>
</dbReference>
<dbReference type="PROSITE" id="PS50994">
    <property type="entry name" value="INTEGRASE"/>
    <property type="match status" value="1"/>
</dbReference>
<dbReference type="SUPFAM" id="SSF56672">
    <property type="entry name" value="DNA/RNA polymerases"/>
    <property type="match status" value="1"/>
</dbReference>
<feature type="domain" description="Integrase catalytic" evidence="7">
    <location>
        <begin position="181"/>
        <end position="369"/>
    </location>
</feature>
<dbReference type="InterPro" id="IPR001584">
    <property type="entry name" value="Integrase_cat-core"/>
</dbReference>
<organism evidence="8 9">
    <name type="scientific">Trichogramma brassicae</name>
    <dbReference type="NCBI Taxonomy" id="86971"/>
    <lineage>
        <taxon>Eukaryota</taxon>
        <taxon>Metazoa</taxon>
        <taxon>Ecdysozoa</taxon>
        <taxon>Arthropoda</taxon>
        <taxon>Hexapoda</taxon>
        <taxon>Insecta</taxon>
        <taxon>Pterygota</taxon>
        <taxon>Neoptera</taxon>
        <taxon>Endopterygota</taxon>
        <taxon>Hymenoptera</taxon>
        <taxon>Apocrita</taxon>
        <taxon>Proctotrupomorpha</taxon>
        <taxon>Chalcidoidea</taxon>
        <taxon>Trichogrammatidae</taxon>
        <taxon>Trichogramma</taxon>
    </lineage>
</organism>
<evidence type="ECO:0000256" key="6">
    <source>
        <dbReference type="ARBA" id="ARBA00022918"/>
    </source>
</evidence>
<evidence type="ECO:0000256" key="2">
    <source>
        <dbReference type="ARBA" id="ARBA00022695"/>
    </source>
</evidence>
<dbReference type="PANTHER" id="PTHR37984">
    <property type="entry name" value="PROTEIN CBG26694"/>
    <property type="match status" value="1"/>
</dbReference>